<dbReference type="AlphaFoldDB" id="A0A444Z5B4"/>
<feature type="compositionally biased region" description="Basic and acidic residues" evidence="1">
    <location>
        <begin position="132"/>
        <end position="148"/>
    </location>
</feature>
<evidence type="ECO:0000313" key="2">
    <source>
        <dbReference type="EMBL" id="RYR09411.1"/>
    </source>
</evidence>
<accession>A0A444Z5B4</accession>
<feature type="compositionally biased region" description="Basic and acidic residues" evidence="1">
    <location>
        <begin position="1"/>
        <end position="10"/>
    </location>
</feature>
<gene>
    <name evidence="2" type="ORF">Ahy_B05g077727</name>
</gene>
<feature type="region of interest" description="Disordered" evidence="1">
    <location>
        <begin position="1"/>
        <end position="21"/>
    </location>
</feature>
<protein>
    <submittedName>
        <fullName evidence="2">Uncharacterized protein</fullName>
    </submittedName>
</protein>
<keyword evidence="3" id="KW-1185">Reference proteome</keyword>
<comment type="caution">
    <text evidence="2">The sequence shown here is derived from an EMBL/GenBank/DDBJ whole genome shotgun (WGS) entry which is preliminary data.</text>
</comment>
<evidence type="ECO:0000256" key="1">
    <source>
        <dbReference type="SAM" id="MobiDB-lite"/>
    </source>
</evidence>
<proteinExistence type="predicted"/>
<organism evidence="2 3">
    <name type="scientific">Arachis hypogaea</name>
    <name type="common">Peanut</name>
    <dbReference type="NCBI Taxonomy" id="3818"/>
    <lineage>
        <taxon>Eukaryota</taxon>
        <taxon>Viridiplantae</taxon>
        <taxon>Streptophyta</taxon>
        <taxon>Embryophyta</taxon>
        <taxon>Tracheophyta</taxon>
        <taxon>Spermatophyta</taxon>
        <taxon>Magnoliopsida</taxon>
        <taxon>eudicotyledons</taxon>
        <taxon>Gunneridae</taxon>
        <taxon>Pentapetalae</taxon>
        <taxon>rosids</taxon>
        <taxon>fabids</taxon>
        <taxon>Fabales</taxon>
        <taxon>Fabaceae</taxon>
        <taxon>Papilionoideae</taxon>
        <taxon>50 kb inversion clade</taxon>
        <taxon>dalbergioids sensu lato</taxon>
        <taxon>Dalbergieae</taxon>
        <taxon>Pterocarpus clade</taxon>
        <taxon>Arachis</taxon>
    </lineage>
</organism>
<evidence type="ECO:0000313" key="3">
    <source>
        <dbReference type="Proteomes" id="UP000289738"/>
    </source>
</evidence>
<reference evidence="2 3" key="1">
    <citation type="submission" date="2019-01" db="EMBL/GenBank/DDBJ databases">
        <title>Sequencing of cultivated peanut Arachis hypogaea provides insights into genome evolution and oil improvement.</title>
        <authorList>
            <person name="Chen X."/>
        </authorList>
    </citation>
    <scope>NUCLEOTIDE SEQUENCE [LARGE SCALE GENOMIC DNA]</scope>
    <source>
        <strain evidence="3">cv. Fuhuasheng</strain>
        <tissue evidence="2">Leaves</tissue>
    </source>
</reference>
<feature type="region of interest" description="Disordered" evidence="1">
    <location>
        <begin position="122"/>
        <end position="171"/>
    </location>
</feature>
<sequence>MKDTPLHDPQRSNLQVPHHTPPWNQNVYTPCYQPYEPSPPYTPPQYPHPHDIPPNHTTFFPIIEPLFPPKDEVLHPLLQEQQDLQAFFQEQEGFRKKQGEFIATIAESVNRFALLCSTTQDIPLEEGGGSSKECREEENMEPQGKEETLGQELQQEEKDNTSESEEVNGDLREFDQEVDSIINDFLSTLVNPLNDLEEPSTLEFEREREELEKRGEEEVITQEVEAFMEEPNRITPTQGQIEWVTISSMNFTGPHQFAILETDHQLKALLGVLNIEGVDVGFPRNSRHKWCKVHLGGFQDLIRCSKGAWRGCSSKGTSQSQQEDDRETKVWDPGIHLYNQQFWIPISCLRLLESLMYFVSDPRGFLKSKHGWQLKDGWKHKPP</sequence>
<dbReference type="Proteomes" id="UP000289738">
    <property type="component" value="Chromosome B05"/>
</dbReference>
<name>A0A444Z5B4_ARAHY</name>
<dbReference type="EMBL" id="SDMP01000015">
    <property type="protein sequence ID" value="RYR09411.1"/>
    <property type="molecule type" value="Genomic_DNA"/>
</dbReference>